<dbReference type="OrthoDB" id="688479at2759"/>
<protein>
    <recommendedName>
        <fullName evidence="2">Disease resistance R13L4/SHOC-2-like LRR domain-containing protein</fullName>
    </recommendedName>
</protein>
<comment type="caution">
    <text evidence="3">The sequence shown here is derived from an EMBL/GenBank/DDBJ whole genome shotgun (WGS) entry which is preliminary data.</text>
</comment>
<feature type="non-terminal residue" evidence="3">
    <location>
        <position position="1"/>
    </location>
</feature>
<dbReference type="PANTHER" id="PTHR23155:SF1062">
    <property type="entry name" value="OS11G0579400 PROTEIN"/>
    <property type="match status" value="1"/>
</dbReference>
<dbReference type="InterPro" id="IPR055414">
    <property type="entry name" value="LRR_R13L4/SHOC2-like"/>
</dbReference>
<dbReference type="Pfam" id="PF23598">
    <property type="entry name" value="LRR_14"/>
    <property type="match status" value="1"/>
</dbReference>
<accession>A0A5J9TPU1</accession>
<dbReference type="EMBL" id="RWGY01000034">
    <property type="protein sequence ID" value="TVU13396.1"/>
    <property type="molecule type" value="Genomic_DNA"/>
</dbReference>
<dbReference type="GO" id="GO:0098542">
    <property type="term" value="P:defense response to other organism"/>
    <property type="evidence" value="ECO:0007669"/>
    <property type="project" value="TreeGrafter"/>
</dbReference>
<evidence type="ECO:0000313" key="3">
    <source>
        <dbReference type="EMBL" id="TVU13396.1"/>
    </source>
</evidence>
<proteinExistence type="predicted"/>
<sequence length="567" mass="64181">MVKQATKTSTSDSTSLGGDMVREIIDMVKLEPRQELQEYRSNTKQATRKQSAQGQIILDAVIEKTNKKLKQIQSKIEKQLMIKGILAKIKDHLKDGERTLIIINNNQTLHKWEETVTALNLLGCIAGVVMVTATRSSEGAEIYCSPPCQFVNYSQAGQYYDRVLQLITSQQMKADTKKFRNILEDCERHDVFWMKIIARTLYSNPNRSSEELRKLHSSLQVSPGSSASIPMKMFKFSYSDLPKEKTMIGATGSIKSCMVSATGSIKIARSQYIVQTCLSDHLARHFSIFNDLRLCRLDKIDNFFNQLIFEKSQMSMIKVLYLEGCQCSFKGNPHYLEVICNKLLLLKYLSLRGTDITKLPSEINKLYELEVLDIRQTSLPEPATKHIMLLKLKRLLAGHRKTMTGSDVGARQFSSVRIPDNIGKMENIEILSNVKAKHSQDLKDIGRLWRLRKFGVVIEGKKSHLKHLLEAISNLHDCLRSLSIALLPTNEGSEGLEELKDSPKHNLESLSIDGTVENGQLLQFLAGDVNQQLGKEINERQWEMNKKRVMVLRGSSAAERSRPEAGL</sequence>
<dbReference type="Proteomes" id="UP000324897">
    <property type="component" value="Unassembled WGS sequence"/>
</dbReference>
<evidence type="ECO:0000259" key="2">
    <source>
        <dbReference type="Pfam" id="PF23598"/>
    </source>
</evidence>
<keyword evidence="1" id="KW-0677">Repeat</keyword>
<dbReference type="AlphaFoldDB" id="A0A5J9TPU1"/>
<gene>
    <name evidence="3" type="ORF">EJB05_40449</name>
</gene>
<evidence type="ECO:0000313" key="4">
    <source>
        <dbReference type="Proteomes" id="UP000324897"/>
    </source>
</evidence>
<evidence type="ECO:0000256" key="1">
    <source>
        <dbReference type="ARBA" id="ARBA00022737"/>
    </source>
</evidence>
<name>A0A5J9TPU1_9POAL</name>
<keyword evidence="4" id="KW-1185">Reference proteome</keyword>
<dbReference type="Gramene" id="TVU13396">
    <property type="protein sequence ID" value="TVU13396"/>
    <property type="gene ID" value="EJB05_40449"/>
</dbReference>
<dbReference type="InterPro" id="IPR044974">
    <property type="entry name" value="Disease_R_plants"/>
</dbReference>
<dbReference type="InterPro" id="IPR032675">
    <property type="entry name" value="LRR_dom_sf"/>
</dbReference>
<dbReference type="PANTHER" id="PTHR23155">
    <property type="entry name" value="DISEASE RESISTANCE PROTEIN RP"/>
    <property type="match status" value="1"/>
</dbReference>
<reference evidence="3 4" key="1">
    <citation type="journal article" date="2019" name="Sci. Rep.">
        <title>A high-quality genome of Eragrostis curvula grass provides insights into Poaceae evolution and supports new strategies to enhance forage quality.</title>
        <authorList>
            <person name="Carballo J."/>
            <person name="Santos B.A.C.M."/>
            <person name="Zappacosta D."/>
            <person name="Garbus I."/>
            <person name="Selva J.P."/>
            <person name="Gallo C.A."/>
            <person name="Diaz A."/>
            <person name="Albertini E."/>
            <person name="Caccamo M."/>
            <person name="Echenique V."/>
        </authorList>
    </citation>
    <scope>NUCLEOTIDE SEQUENCE [LARGE SCALE GENOMIC DNA]</scope>
    <source>
        <strain evidence="4">cv. Victoria</strain>
        <tissue evidence="3">Leaf</tissue>
    </source>
</reference>
<dbReference type="Gene3D" id="3.80.10.10">
    <property type="entry name" value="Ribonuclease Inhibitor"/>
    <property type="match status" value="1"/>
</dbReference>
<dbReference type="SUPFAM" id="SSF52047">
    <property type="entry name" value="RNI-like"/>
    <property type="match status" value="1"/>
</dbReference>
<feature type="domain" description="Disease resistance R13L4/SHOC-2-like LRR" evidence="2">
    <location>
        <begin position="309"/>
        <end position="515"/>
    </location>
</feature>
<organism evidence="3 4">
    <name type="scientific">Eragrostis curvula</name>
    <name type="common">weeping love grass</name>
    <dbReference type="NCBI Taxonomy" id="38414"/>
    <lineage>
        <taxon>Eukaryota</taxon>
        <taxon>Viridiplantae</taxon>
        <taxon>Streptophyta</taxon>
        <taxon>Embryophyta</taxon>
        <taxon>Tracheophyta</taxon>
        <taxon>Spermatophyta</taxon>
        <taxon>Magnoliopsida</taxon>
        <taxon>Liliopsida</taxon>
        <taxon>Poales</taxon>
        <taxon>Poaceae</taxon>
        <taxon>PACMAD clade</taxon>
        <taxon>Chloridoideae</taxon>
        <taxon>Eragrostideae</taxon>
        <taxon>Eragrostidinae</taxon>
        <taxon>Eragrostis</taxon>
    </lineage>
</organism>